<dbReference type="GO" id="GO:0004081">
    <property type="term" value="F:bis(5'-nucleosyl)-tetraphosphatase (asymmetrical) activity"/>
    <property type="evidence" value="ECO:0007669"/>
    <property type="project" value="TreeGrafter"/>
</dbReference>
<gene>
    <name evidence="4" type="ORF">DHEL01_v206947</name>
</gene>
<dbReference type="InterPro" id="IPR051325">
    <property type="entry name" value="Nudix_hydrolase_domain"/>
</dbReference>
<dbReference type="SUPFAM" id="SSF55811">
    <property type="entry name" value="Nudix"/>
    <property type="match status" value="1"/>
</dbReference>
<evidence type="ECO:0000259" key="3">
    <source>
        <dbReference type="PROSITE" id="PS51462"/>
    </source>
</evidence>
<dbReference type="PROSITE" id="PS51462">
    <property type="entry name" value="NUDIX"/>
    <property type="match status" value="1"/>
</dbReference>
<dbReference type="OrthoDB" id="10259236at2759"/>
<comment type="caution">
    <text evidence="4">The sequence shown here is derived from an EMBL/GenBank/DDBJ whole genome shotgun (WGS) entry which is preliminary data.</text>
</comment>
<dbReference type="Pfam" id="PF00293">
    <property type="entry name" value="NUDIX"/>
    <property type="match status" value="1"/>
</dbReference>
<dbReference type="AlphaFoldDB" id="A0A2P5HWN3"/>
<evidence type="ECO:0000313" key="5">
    <source>
        <dbReference type="Proteomes" id="UP000094444"/>
    </source>
</evidence>
<dbReference type="Gene3D" id="3.90.79.10">
    <property type="entry name" value="Nucleoside Triphosphate Pyrophosphohydrolase"/>
    <property type="match status" value="1"/>
</dbReference>
<dbReference type="Proteomes" id="UP000094444">
    <property type="component" value="Unassembled WGS sequence"/>
</dbReference>
<evidence type="ECO:0000256" key="1">
    <source>
        <dbReference type="ARBA" id="ARBA00022801"/>
    </source>
</evidence>
<feature type="region of interest" description="Disordered" evidence="2">
    <location>
        <begin position="1"/>
        <end position="37"/>
    </location>
</feature>
<reference evidence="4" key="1">
    <citation type="submission" date="2017-09" db="EMBL/GenBank/DDBJ databases">
        <title>Polyketide synthases of a Diaporthe helianthi virulent isolate.</title>
        <authorList>
            <person name="Baroncelli R."/>
        </authorList>
    </citation>
    <scope>NUCLEOTIDE SEQUENCE [LARGE SCALE GENOMIC DNA]</scope>
    <source>
        <strain evidence="4">7/96</strain>
    </source>
</reference>
<accession>A0A2P5HWN3</accession>
<evidence type="ECO:0000256" key="2">
    <source>
        <dbReference type="SAM" id="MobiDB-lite"/>
    </source>
</evidence>
<protein>
    <recommendedName>
        <fullName evidence="3">Nudix hydrolase domain-containing protein</fullName>
    </recommendedName>
</protein>
<name>A0A2P5HWN3_DIAHE</name>
<dbReference type="GO" id="GO:0006754">
    <property type="term" value="P:ATP biosynthetic process"/>
    <property type="evidence" value="ECO:0007669"/>
    <property type="project" value="TreeGrafter"/>
</dbReference>
<dbReference type="InterPro" id="IPR015797">
    <property type="entry name" value="NUDIX_hydrolase-like_dom_sf"/>
</dbReference>
<keyword evidence="1" id="KW-0378">Hydrolase</keyword>
<dbReference type="EMBL" id="MAVT02000597">
    <property type="protein sequence ID" value="POS74654.1"/>
    <property type="molecule type" value="Genomic_DNA"/>
</dbReference>
<keyword evidence="5" id="KW-1185">Reference proteome</keyword>
<proteinExistence type="predicted"/>
<dbReference type="PANTHER" id="PTHR21340">
    <property type="entry name" value="DIADENOSINE 5,5-P1,P4-TETRAPHOSPHATE PYROPHOSPHOHYDROLASE MUTT"/>
    <property type="match status" value="1"/>
</dbReference>
<sequence length="223" mass="24453">MSKIKSSPFVENPRTMLHDDSSKSSNPSPALTTRKQRRPIDVAAFDNAMACASSVDFSICAGTVTFKGSGDERKVLVVLNRKYTEDLWQLPKGRKSIDEDALFTTAVRETYEETGYRVQLLEKNILTRATSAKQGSGPIFEAQSAEPVALVHYQEPGEGLQGGPVTKVCFFYVATVGDDVVPATDTQDDEEVLEPTWLTCADALDRLTFAAEKKALEIAMSYS</sequence>
<organism evidence="4 5">
    <name type="scientific">Diaporthe helianthi</name>
    <dbReference type="NCBI Taxonomy" id="158607"/>
    <lineage>
        <taxon>Eukaryota</taxon>
        <taxon>Fungi</taxon>
        <taxon>Dikarya</taxon>
        <taxon>Ascomycota</taxon>
        <taxon>Pezizomycotina</taxon>
        <taxon>Sordariomycetes</taxon>
        <taxon>Sordariomycetidae</taxon>
        <taxon>Diaporthales</taxon>
        <taxon>Diaporthaceae</taxon>
        <taxon>Diaporthe</taxon>
    </lineage>
</organism>
<dbReference type="GO" id="GO:0006167">
    <property type="term" value="P:AMP biosynthetic process"/>
    <property type="evidence" value="ECO:0007669"/>
    <property type="project" value="TreeGrafter"/>
</dbReference>
<dbReference type="PANTHER" id="PTHR21340:SF0">
    <property type="entry name" value="BIS(5'-NUCLEOSYL)-TETRAPHOSPHATASE [ASYMMETRICAL]"/>
    <property type="match status" value="1"/>
</dbReference>
<feature type="domain" description="Nudix hydrolase" evidence="3">
    <location>
        <begin position="35"/>
        <end position="220"/>
    </location>
</feature>
<dbReference type="InterPro" id="IPR000086">
    <property type="entry name" value="NUDIX_hydrolase_dom"/>
</dbReference>
<feature type="compositionally biased region" description="Polar residues" evidence="2">
    <location>
        <begin position="23"/>
        <end position="33"/>
    </location>
</feature>
<evidence type="ECO:0000313" key="4">
    <source>
        <dbReference type="EMBL" id="POS74654.1"/>
    </source>
</evidence>
<dbReference type="InParanoid" id="A0A2P5HWN3"/>